<sequence>MYKLHFRQCTSIKRLVNGYLASSLGVSTNNEEVTGIKGRNIPLYQGGYNQKILYISGVAMRISKSQNSPAMKIAEAIAGHLSQNSNSLFNVQVVSPGWIYVELMDSTLADWLHCFTVNRNENWNLEQFPLKEKITCDPHYQLTNSLTIFNIQYAYSRCFSLLRLAHQERLIELDITDVKIFLSAKAIPWLNSDQKLRLNHPDESFLIHQLVKVVDNLVCTDSGSSINWEKAGINLSQAFERFWSSCRIWGEVKIHSPELAQGRLGLLILTQLVLRSVLEDKLGIVAPVEL</sequence>
<accession>A0A1B7VZL2</accession>
<keyword evidence="3" id="KW-0067">ATP-binding</keyword>
<dbReference type="EMBL" id="LJOY01000011">
    <property type="protein sequence ID" value="OBQ26458.1"/>
    <property type="molecule type" value="Genomic_DNA"/>
</dbReference>
<comment type="caution">
    <text evidence="5">The sequence shown here is derived from an EMBL/GenBank/DDBJ whole genome shotgun (WGS) entry which is preliminary data.</text>
</comment>
<dbReference type="Gene3D" id="1.10.730.10">
    <property type="entry name" value="Isoleucyl-tRNA Synthetase, Domain 1"/>
    <property type="match status" value="1"/>
</dbReference>
<dbReference type="STRING" id="1803587.GCA_001593825_02462"/>
<dbReference type="SMART" id="SM00836">
    <property type="entry name" value="DALR_1"/>
    <property type="match status" value="1"/>
</dbReference>
<name>A0A1B7VZL2_APHFL</name>
<feature type="domain" description="DALR anticodon binding" evidence="4">
    <location>
        <begin position="151"/>
        <end position="290"/>
    </location>
</feature>
<evidence type="ECO:0000259" key="4">
    <source>
        <dbReference type="SMART" id="SM00836"/>
    </source>
</evidence>
<keyword evidence="1" id="KW-0436">Ligase</keyword>
<proteinExistence type="predicted"/>
<dbReference type="Proteomes" id="UP000092382">
    <property type="component" value="Unassembled WGS sequence"/>
</dbReference>
<evidence type="ECO:0000256" key="1">
    <source>
        <dbReference type="ARBA" id="ARBA00022598"/>
    </source>
</evidence>
<dbReference type="SUPFAM" id="SSF47323">
    <property type="entry name" value="Anticodon-binding domain of a subclass of class I aminoacyl-tRNA synthetases"/>
    <property type="match status" value="1"/>
</dbReference>
<protein>
    <submittedName>
        <fullName evidence="5">Anticodon-binding protein</fullName>
    </submittedName>
</protein>
<evidence type="ECO:0000313" key="5">
    <source>
        <dbReference type="EMBL" id="OBQ26458.1"/>
    </source>
</evidence>
<evidence type="ECO:0000256" key="2">
    <source>
        <dbReference type="ARBA" id="ARBA00022741"/>
    </source>
</evidence>
<dbReference type="InterPro" id="IPR036695">
    <property type="entry name" value="Arg-tRNA-synth_N_sf"/>
</dbReference>
<evidence type="ECO:0000313" key="6">
    <source>
        <dbReference type="Proteomes" id="UP000092382"/>
    </source>
</evidence>
<dbReference type="InterPro" id="IPR009080">
    <property type="entry name" value="tRNAsynth_Ia_anticodon-bd"/>
</dbReference>
<evidence type="ECO:0000256" key="3">
    <source>
        <dbReference type="ARBA" id="ARBA00022840"/>
    </source>
</evidence>
<dbReference type="Pfam" id="PF05746">
    <property type="entry name" value="DALR_1"/>
    <property type="match status" value="1"/>
</dbReference>
<dbReference type="GO" id="GO:0004814">
    <property type="term" value="F:arginine-tRNA ligase activity"/>
    <property type="evidence" value="ECO:0007669"/>
    <property type="project" value="InterPro"/>
</dbReference>
<organism evidence="5 6">
    <name type="scientific">Aphanizomenon flos-aquae LD13</name>
    <dbReference type="NCBI Taxonomy" id="1710894"/>
    <lineage>
        <taxon>Bacteria</taxon>
        <taxon>Bacillati</taxon>
        <taxon>Cyanobacteriota</taxon>
        <taxon>Cyanophyceae</taxon>
        <taxon>Nostocales</taxon>
        <taxon>Aphanizomenonaceae</taxon>
        <taxon>Aphanizomenon</taxon>
    </lineage>
</organism>
<dbReference type="GO" id="GO:0005737">
    <property type="term" value="C:cytoplasm"/>
    <property type="evidence" value="ECO:0007669"/>
    <property type="project" value="InterPro"/>
</dbReference>
<dbReference type="GO" id="GO:0005524">
    <property type="term" value="F:ATP binding"/>
    <property type="evidence" value="ECO:0007669"/>
    <property type="project" value="UniProtKB-KW"/>
</dbReference>
<dbReference type="Gene3D" id="3.30.1360.70">
    <property type="entry name" value="Arginyl tRNA synthetase N-terminal domain"/>
    <property type="match status" value="1"/>
</dbReference>
<dbReference type="InterPro" id="IPR008909">
    <property type="entry name" value="DALR_anticod-bd"/>
</dbReference>
<gene>
    <name evidence="5" type="ORF">AN481_05065</name>
</gene>
<reference evidence="5 6" key="1">
    <citation type="submission" date="2015-09" db="EMBL/GenBank/DDBJ databases">
        <title>Whole genome shotgun sequence assembly of Aphanizomenon flos-aquae UKL13.</title>
        <authorList>
            <person name="Driscoll C."/>
        </authorList>
    </citation>
    <scope>NUCLEOTIDE SEQUENCE [LARGE SCALE GENOMIC DNA]</scope>
    <source>
        <strain evidence="5">MDT13</strain>
    </source>
</reference>
<keyword evidence="2" id="KW-0547">Nucleotide-binding</keyword>
<dbReference type="PATRIC" id="fig|1710894.3.peg.2004"/>
<dbReference type="AlphaFoldDB" id="A0A1B7VZL2"/>
<dbReference type="GO" id="GO:0006420">
    <property type="term" value="P:arginyl-tRNA aminoacylation"/>
    <property type="evidence" value="ECO:0007669"/>
    <property type="project" value="InterPro"/>
</dbReference>